<dbReference type="Pfam" id="PF09619">
    <property type="entry name" value="YscW"/>
    <property type="match status" value="1"/>
</dbReference>
<dbReference type="Proteomes" id="UP001155587">
    <property type="component" value="Unassembled WGS sequence"/>
</dbReference>
<dbReference type="PANTHER" id="PTHR38013">
    <property type="entry name" value="GLYCOPROTEIN/POLYSACCHARIDE METABOLISM"/>
    <property type="match status" value="1"/>
</dbReference>
<evidence type="ECO:0000256" key="1">
    <source>
        <dbReference type="SAM" id="SignalP"/>
    </source>
</evidence>
<keyword evidence="3" id="KW-1185">Reference proteome</keyword>
<dbReference type="RefSeq" id="WP_265675882.1">
    <property type="nucleotide sequence ID" value="NZ_JAKRRY010000021.1"/>
</dbReference>
<protein>
    <submittedName>
        <fullName evidence="2">YbaY family lipoprotein</fullName>
    </submittedName>
</protein>
<organism evidence="2 3">
    <name type="scientific">Vibrio qingdaonensis</name>
    <dbReference type="NCBI Taxonomy" id="2829491"/>
    <lineage>
        <taxon>Bacteria</taxon>
        <taxon>Pseudomonadati</taxon>
        <taxon>Pseudomonadota</taxon>
        <taxon>Gammaproteobacteria</taxon>
        <taxon>Vibrionales</taxon>
        <taxon>Vibrionaceae</taxon>
        <taxon>Vibrio</taxon>
    </lineage>
</organism>
<keyword evidence="1" id="KW-0732">Signal</keyword>
<evidence type="ECO:0000313" key="2">
    <source>
        <dbReference type="EMBL" id="MCW8347353.1"/>
    </source>
</evidence>
<dbReference type="EMBL" id="JAKRRY010000021">
    <property type="protein sequence ID" value="MCW8347353.1"/>
    <property type="molecule type" value="Genomic_DNA"/>
</dbReference>
<feature type="signal peptide" evidence="1">
    <location>
        <begin position="1"/>
        <end position="25"/>
    </location>
</feature>
<comment type="caution">
    <text evidence="2">The sequence shown here is derived from an EMBL/GenBank/DDBJ whole genome shotgun (WGS) entry which is preliminary data.</text>
</comment>
<dbReference type="PROSITE" id="PS51257">
    <property type="entry name" value="PROKAR_LIPOPROTEIN"/>
    <property type="match status" value="1"/>
</dbReference>
<dbReference type="InterPro" id="IPR053196">
    <property type="entry name" value="Lipoprotein_YbaY-like"/>
</dbReference>
<keyword evidence="2" id="KW-0449">Lipoprotein</keyword>
<name>A0A9X3CPT9_9VIBR</name>
<sequence>MKKVFSGLLAVVLGLTLAGCQTAPATDSKVAVESGMTSVKGSIAYRERIALPPNAVVTVKLQDVSLADAPATVISEQTFETEGAQVPFDFELSYNSADIDARHTYSVSARIEVDGKLRFISDTSYPVITDQNKTEEVNLLLIGVHAK</sequence>
<gene>
    <name evidence="2" type="ORF">MD535_15205</name>
</gene>
<dbReference type="AlphaFoldDB" id="A0A9X3CPT9"/>
<feature type="chain" id="PRO_5040814680" evidence="1">
    <location>
        <begin position="26"/>
        <end position="147"/>
    </location>
</feature>
<accession>A0A9X3CPT9</accession>
<dbReference type="InterPro" id="IPR039366">
    <property type="entry name" value="Pilotin"/>
</dbReference>
<proteinExistence type="predicted"/>
<evidence type="ECO:0000313" key="3">
    <source>
        <dbReference type="Proteomes" id="UP001155587"/>
    </source>
</evidence>
<dbReference type="PANTHER" id="PTHR38013:SF1">
    <property type="entry name" value="GLYCOPROTEIN_POLYSACCHARIDE METABOLISM"/>
    <property type="match status" value="1"/>
</dbReference>
<reference evidence="2" key="1">
    <citation type="submission" date="2022-02" db="EMBL/GenBank/DDBJ databases">
        <title>Vibrio sp. nov, a new bacterium isolated from seawater.</title>
        <authorList>
            <person name="Yuan Y."/>
        </authorList>
    </citation>
    <scope>NUCLEOTIDE SEQUENCE</scope>
    <source>
        <strain evidence="2">ZSDZ65</strain>
    </source>
</reference>